<feature type="compositionally biased region" description="Polar residues" evidence="10">
    <location>
        <begin position="58"/>
        <end position="79"/>
    </location>
</feature>
<dbReference type="GO" id="GO:0015217">
    <property type="term" value="F:ADP transmembrane transporter activity"/>
    <property type="evidence" value="ECO:0007669"/>
    <property type="project" value="TreeGrafter"/>
</dbReference>
<dbReference type="InterPro" id="IPR018108">
    <property type="entry name" value="MCP_transmembrane"/>
</dbReference>
<dbReference type="GO" id="GO:0016020">
    <property type="term" value="C:membrane"/>
    <property type="evidence" value="ECO:0007669"/>
    <property type="project" value="UniProtKB-SubCell"/>
</dbReference>
<keyword evidence="5" id="KW-0677">Repeat</keyword>
<comment type="similarity">
    <text evidence="2 9">Belongs to the mitochondrial carrier (TC 2.A.29) family.</text>
</comment>
<evidence type="ECO:0008006" key="14">
    <source>
        <dbReference type="Google" id="ProtNLM"/>
    </source>
</evidence>
<evidence type="ECO:0000313" key="13">
    <source>
        <dbReference type="Proteomes" id="UP000001072"/>
    </source>
</evidence>
<dbReference type="PANTHER" id="PTHR45939">
    <property type="entry name" value="PEROXISOMAL MEMBRANE PROTEIN PMP34-RELATED"/>
    <property type="match status" value="1"/>
</dbReference>
<dbReference type="RefSeq" id="XP_007405169.1">
    <property type="nucleotide sequence ID" value="XM_007405107.1"/>
</dbReference>
<dbReference type="Gene3D" id="1.50.40.10">
    <property type="entry name" value="Mitochondrial carrier domain"/>
    <property type="match status" value="1"/>
</dbReference>
<feature type="region of interest" description="Disordered" evidence="10">
    <location>
        <begin position="58"/>
        <end position="83"/>
    </location>
</feature>
<feature type="compositionally biased region" description="Low complexity" evidence="10">
    <location>
        <begin position="222"/>
        <end position="232"/>
    </location>
</feature>
<proteinExistence type="inferred from homology"/>
<evidence type="ECO:0000256" key="1">
    <source>
        <dbReference type="ARBA" id="ARBA00004141"/>
    </source>
</evidence>
<reference evidence="13" key="1">
    <citation type="journal article" date="2011" name="Proc. Natl. Acad. Sci. U.S.A.">
        <title>Obligate biotrophy features unraveled by the genomic analysis of rust fungi.</title>
        <authorList>
            <person name="Duplessis S."/>
            <person name="Cuomo C.A."/>
            <person name="Lin Y.-C."/>
            <person name="Aerts A."/>
            <person name="Tisserant E."/>
            <person name="Veneault-Fourrey C."/>
            <person name="Joly D.L."/>
            <person name="Hacquard S."/>
            <person name="Amselem J."/>
            <person name="Cantarel B.L."/>
            <person name="Chiu R."/>
            <person name="Coutinho P.M."/>
            <person name="Feau N."/>
            <person name="Field M."/>
            <person name="Frey P."/>
            <person name="Gelhaye E."/>
            <person name="Goldberg J."/>
            <person name="Grabherr M.G."/>
            <person name="Kodira C.D."/>
            <person name="Kohler A."/>
            <person name="Kuees U."/>
            <person name="Lindquist E.A."/>
            <person name="Lucas S.M."/>
            <person name="Mago R."/>
            <person name="Mauceli E."/>
            <person name="Morin E."/>
            <person name="Murat C."/>
            <person name="Pangilinan J.L."/>
            <person name="Park R."/>
            <person name="Pearson M."/>
            <person name="Quesneville H."/>
            <person name="Rouhier N."/>
            <person name="Sakthikumar S."/>
            <person name="Salamov A.A."/>
            <person name="Schmutz J."/>
            <person name="Selles B."/>
            <person name="Shapiro H."/>
            <person name="Tanguay P."/>
            <person name="Tuskan G.A."/>
            <person name="Henrissat B."/>
            <person name="Van de Peer Y."/>
            <person name="Rouze P."/>
            <person name="Ellis J.G."/>
            <person name="Dodds P.N."/>
            <person name="Schein J.E."/>
            <person name="Zhong S."/>
            <person name="Hamelin R.C."/>
            <person name="Grigoriev I.V."/>
            <person name="Szabo L.J."/>
            <person name="Martin F."/>
        </authorList>
    </citation>
    <scope>NUCLEOTIDE SEQUENCE [LARGE SCALE GENOMIC DNA]</scope>
    <source>
        <strain evidence="13">98AG31 / pathotype 3-4-7</strain>
    </source>
</reference>
<evidence type="ECO:0000313" key="12">
    <source>
        <dbReference type="EMBL" id="EGG11534.1"/>
    </source>
</evidence>
<accession>F4R764</accession>
<evidence type="ECO:0000256" key="11">
    <source>
        <dbReference type="SAM" id="Phobius"/>
    </source>
</evidence>
<keyword evidence="7 8" id="KW-0472">Membrane</keyword>
<dbReference type="InParanoid" id="F4R764"/>
<dbReference type="InterPro" id="IPR052217">
    <property type="entry name" value="Mito/Peroxisomal_Carrier"/>
</dbReference>
<dbReference type="OrthoDB" id="18574at2759"/>
<keyword evidence="13" id="KW-1185">Reference proteome</keyword>
<dbReference type="Proteomes" id="UP000001072">
    <property type="component" value="Unassembled WGS sequence"/>
</dbReference>
<evidence type="ECO:0000256" key="4">
    <source>
        <dbReference type="ARBA" id="ARBA00022692"/>
    </source>
</evidence>
<dbReference type="SUPFAM" id="SSF103506">
    <property type="entry name" value="Mitochondrial carrier"/>
    <property type="match status" value="1"/>
</dbReference>
<keyword evidence="4 8" id="KW-0812">Transmembrane</keyword>
<evidence type="ECO:0000256" key="5">
    <source>
        <dbReference type="ARBA" id="ARBA00022737"/>
    </source>
</evidence>
<feature type="repeat" description="Solcar" evidence="8">
    <location>
        <begin position="19"/>
        <end position="149"/>
    </location>
</feature>
<dbReference type="eggNOG" id="KOG0769">
    <property type="taxonomic scope" value="Eukaryota"/>
</dbReference>
<organism evidence="13">
    <name type="scientific">Melampsora larici-populina (strain 98AG31 / pathotype 3-4-7)</name>
    <name type="common">Poplar leaf rust fungus</name>
    <dbReference type="NCBI Taxonomy" id="747676"/>
    <lineage>
        <taxon>Eukaryota</taxon>
        <taxon>Fungi</taxon>
        <taxon>Dikarya</taxon>
        <taxon>Basidiomycota</taxon>
        <taxon>Pucciniomycotina</taxon>
        <taxon>Pucciniomycetes</taxon>
        <taxon>Pucciniales</taxon>
        <taxon>Melampsoraceae</taxon>
        <taxon>Melampsora</taxon>
    </lineage>
</organism>
<dbReference type="PROSITE" id="PS50920">
    <property type="entry name" value="SOLCAR"/>
    <property type="match status" value="1"/>
</dbReference>
<comment type="subcellular location">
    <subcellularLocation>
        <location evidence="1">Membrane</location>
        <topology evidence="1">Multi-pass membrane protein</topology>
    </subcellularLocation>
</comment>
<evidence type="ECO:0000256" key="9">
    <source>
        <dbReference type="RuleBase" id="RU000488"/>
    </source>
</evidence>
<dbReference type="STRING" id="747676.F4R764"/>
<dbReference type="KEGG" id="mlr:MELLADRAFT_91107"/>
<dbReference type="EMBL" id="GL883092">
    <property type="protein sequence ID" value="EGG11534.1"/>
    <property type="molecule type" value="Genomic_DNA"/>
</dbReference>
<keyword evidence="3 9" id="KW-0813">Transport</keyword>
<gene>
    <name evidence="12" type="ORF">MELLADRAFT_91107</name>
</gene>
<protein>
    <recommendedName>
        <fullName evidence="14">Mitochondrial carrier protein</fullName>
    </recommendedName>
</protein>
<name>F4R764_MELLP</name>
<dbReference type="Pfam" id="PF00153">
    <property type="entry name" value="Mito_carr"/>
    <property type="match status" value="3"/>
</dbReference>
<sequence>MNQNDEADTTPKVINLAHLPPLAQAFAGAIGATVSNALVYPLDLITTRMQTRPIRTGTRVQGSETNLTRPGLSRQTSMAHSEKSYMTTTTARIGARRRNYSTVRESFFTILRIEPDGLRAFYHGLLIDTCATMLSSFVYFYVYTLLHKLLAIAKRHQSKGLSSKFNLGSMQGVLGELLMGALAGMMSKAFTCPLSNITVRLQTSKPTPRPTPRVMDTPISENPPSIIGSGSDSDSDSDDESNDRSRKVLVIINSIKRERGWLGFWSGYLNNCILTLNPSMTFYLMKLFVRPKSSFFETFLGSAIASNCATILTYPLILSKTLIQTKGGKQTAYKILKQRFIKSGGDWKTSFFMGLGGQLAKGFIGQGVTMSVKSQLEKLMIILYVKMKVEKVMRMKV</sequence>
<dbReference type="PANTHER" id="PTHR45939:SF2">
    <property type="entry name" value="CARRIER PROTEIN, PUTATIVE (AFU_ORTHOLOGUE AFUA_2G13870)-RELATED"/>
    <property type="match status" value="1"/>
</dbReference>
<evidence type="ECO:0000256" key="6">
    <source>
        <dbReference type="ARBA" id="ARBA00022989"/>
    </source>
</evidence>
<dbReference type="AlphaFoldDB" id="F4R764"/>
<dbReference type="HOGENOM" id="CLU_015166_6_3_1"/>
<keyword evidence="6 11" id="KW-1133">Transmembrane helix</keyword>
<evidence type="ECO:0000256" key="7">
    <source>
        <dbReference type="ARBA" id="ARBA00023136"/>
    </source>
</evidence>
<dbReference type="InterPro" id="IPR023395">
    <property type="entry name" value="MCP_dom_sf"/>
</dbReference>
<feature type="region of interest" description="Disordered" evidence="10">
    <location>
        <begin position="201"/>
        <end position="242"/>
    </location>
</feature>
<evidence type="ECO:0000256" key="8">
    <source>
        <dbReference type="PROSITE-ProRule" id="PRU00282"/>
    </source>
</evidence>
<evidence type="ECO:0000256" key="2">
    <source>
        <dbReference type="ARBA" id="ARBA00006375"/>
    </source>
</evidence>
<evidence type="ECO:0000256" key="3">
    <source>
        <dbReference type="ARBA" id="ARBA00022448"/>
    </source>
</evidence>
<evidence type="ECO:0000256" key="10">
    <source>
        <dbReference type="SAM" id="MobiDB-lite"/>
    </source>
</evidence>
<dbReference type="GeneID" id="18935784"/>
<feature type="transmembrane region" description="Helical" evidence="11">
    <location>
        <begin position="120"/>
        <end position="146"/>
    </location>
</feature>
<dbReference type="VEuPathDB" id="FungiDB:MELLADRAFT_91107"/>